<keyword evidence="4" id="KW-1185">Reference proteome</keyword>
<dbReference type="PATRIC" id="fig|1230456.3.peg.2228"/>
<feature type="transmembrane region" description="Helical" evidence="1">
    <location>
        <begin position="56"/>
        <end position="81"/>
    </location>
</feature>
<accession>M0NWN7</accession>
<dbReference type="InterPro" id="IPR018649">
    <property type="entry name" value="SHOCT"/>
</dbReference>
<gene>
    <name evidence="3" type="ORF">C468_11217</name>
</gene>
<keyword evidence="1" id="KW-0812">Transmembrane</keyword>
<keyword evidence="1" id="KW-1133">Transmembrane helix</keyword>
<proteinExistence type="predicted"/>
<feature type="domain" description="SHOCT" evidence="2">
    <location>
        <begin position="94"/>
        <end position="119"/>
    </location>
</feature>
<evidence type="ECO:0000256" key="1">
    <source>
        <dbReference type="SAM" id="Phobius"/>
    </source>
</evidence>
<evidence type="ECO:0000313" key="3">
    <source>
        <dbReference type="EMBL" id="EMA62367.1"/>
    </source>
</evidence>
<dbReference type="STRING" id="1230456.C468_11217"/>
<dbReference type="OrthoDB" id="53394at2157"/>
<sequence>MSSSDRLDTTTVLLLILGAVILLPLLTMGMGFGGMMGYGGATGYGGMMGQYGTTGGWWPLVGMLVPLVSLLVLIGGGYLLVRRAGETQTPHNPAMEELRLAYARGDLTDEEFETRREKLEDGSRER</sequence>
<evidence type="ECO:0000259" key="2">
    <source>
        <dbReference type="Pfam" id="PF09851"/>
    </source>
</evidence>
<organism evidence="3 4">
    <name type="scientific">Halorubrum kocurii JCM 14978</name>
    <dbReference type="NCBI Taxonomy" id="1230456"/>
    <lineage>
        <taxon>Archaea</taxon>
        <taxon>Methanobacteriati</taxon>
        <taxon>Methanobacteriota</taxon>
        <taxon>Stenosarchaea group</taxon>
        <taxon>Halobacteria</taxon>
        <taxon>Halobacteriales</taxon>
        <taxon>Haloferacaceae</taxon>
        <taxon>Halorubrum</taxon>
    </lineage>
</organism>
<keyword evidence="1" id="KW-0472">Membrane</keyword>
<dbReference type="Proteomes" id="UP000011546">
    <property type="component" value="Unassembled WGS sequence"/>
</dbReference>
<dbReference type="AlphaFoldDB" id="M0NWN7"/>
<protein>
    <recommendedName>
        <fullName evidence="2">SHOCT domain-containing protein</fullName>
    </recommendedName>
</protein>
<feature type="transmembrane region" description="Helical" evidence="1">
    <location>
        <begin position="12"/>
        <end position="36"/>
    </location>
</feature>
<dbReference type="RefSeq" id="WP_008848932.1">
    <property type="nucleotide sequence ID" value="NZ_AOJH01000068.1"/>
</dbReference>
<dbReference type="EMBL" id="AOJH01000068">
    <property type="protein sequence ID" value="EMA62367.1"/>
    <property type="molecule type" value="Genomic_DNA"/>
</dbReference>
<dbReference type="Pfam" id="PF09851">
    <property type="entry name" value="SHOCT"/>
    <property type="match status" value="1"/>
</dbReference>
<name>M0NWN7_9EURY</name>
<comment type="caution">
    <text evidence="3">The sequence shown here is derived from an EMBL/GenBank/DDBJ whole genome shotgun (WGS) entry which is preliminary data.</text>
</comment>
<reference evidence="3 4" key="1">
    <citation type="journal article" date="2014" name="PLoS Genet.">
        <title>Phylogenetically driven sequencing of extremely halophilic archaea reveals strategies for static and dynamic osmo-response.</title>
        <authorList>
            <person name="Becker E.A."/>
            <person name="Seitzer P.M."/>
            <person name="Tritt A."/>
            <person name="Larsen D."/>
            <person name="Krusor M."/>
            <person name="Yao A.I."/>
            <person name="Wu D."/>
            <person name="Madern D."/>
            <person name="Eisen J.A."/>
            <person name="Darling A.E."/>
            <person name="Facciotti M.T."/>
        </authorList>
    </citation>
    <scope>NUCLEOTIDE SEQUENCE [LARGE SCALE GENOMIC DNA]</scope>
    <source>
        <strain evidence="3 4">JCM 14978</strain>
    </source>
</reference>
<evidence type="ECO:0000313" key="4">
    <source>
        <dbReference type="Proteomes" id="UP000011546"/>
    </source>
</evidence>